<organism evidence="3 5">
    <name type="scientific">Medicago truncatula</name>
    <name type="common">Barrel medic</name>
    <name type="synonym">Medicago tribuloides</name>
    <dbReference type="NCBI Taxonomy" id="3880"/>
    <lineage>
        <taxon>Eukaryota</taxon>
        <taxon>Viridiplantae</taxon>
        <taxon>Streptophyta</taxon>
        <taxon>Embryophyta</taxon>
        <taxon>Tracheophyta</taxon>
        <taxon>Spermatophyta</taxon>
        <taxon>Magnoliopsida</taxon>
        <taxon>eudicotyledons</taxon>
        <taxon>Gunneridae</taxon>
        <taxon>Pentapetalae</taxon>
        <taxon>rosids</taxon>
        <taxon>fabids</taxon>
        <taxon>Fabales</taxon>
        <taxon>Fabaceae</taxon>
        <taxon>Papilionoideae</taxon>
        <taxon>50 kb inversion clade</taxon>
        <taxon>NPAAA clade</taxon>
        <taxon>Hologalegina</taxon>
        <taxon>IRL clade</taxon>
        <taxon>Trifolieae</taxon>
        <taxon>Medicago</taxon>
    </lineage>
</organism>
<accession>A0A072VGW8</accession>
<feature type="region of interest" description="Disordered" evidence="1">
    <location>
        <begin position="1"/>
        <end position="20"/>
    </location>
</feature>
<gene>
    <name evidence="3" type="ordered locus">MTR_1g041425</name>
</gene>
<keyword evidence="2" id="KW-1133">Transmembrane helix</keyword>
<dbReference type="EMBL" id="CM001217">
    <property type="protein sequence ID" value="KEH41067.1"/>
    <property type="molecule type" value="Genomic_DNA"/>
</dbReference>
<evidence type="ECO:0000313" key="4">
    <source>
        <dbReference type="EnsemblPlants" id="KEH41067"/>
    </source>
</evidence>
<dbReference type="HOGENOM" id="CLU_2530838_0_0_1"/>
<evidence type="ECO:0000256" key="2">
    <source>
        <dbReference type="SAM" id="Phobius"/>
    </source>
</evidence>
<dbReference type="EnsemblPlants" id="KEH41067">
    <property type="protein sequence ID" value="KEH41067"/>
    <property type="gene ID" value="MTR_1g041425"/>
</dbReference>
<dbReference type="AlphaFoldDB" id="A0A072VGW8"/>
<feature type="transmembrane region" description="Helical" evidence="2">
    <location>
        <begin position="20"/>
        <end position="41"/>
    </location>
</feature>
<proteinExistence type="predicted"/>
<keyword evidence="2" id="KW-0472">Membrane</keyword>
<keyword evidence="2 3" id="KW-0812">Transmembrane</keyword>
<evidence type="ECO:0000256" key="1">
    <source>
        <dbReference type="SAM" id="MobiDB-lite"/>
    </source>
</evidence>
<reference evidence="3 5" key="1">
    <citation type="journal article" date="2011" name="Nature">
        <title>The Medicago genome provides insight into the evolution of rhizobial symbioses.</title>
        <authorList>
            <person name="Young N.D."/>
            <person name="Debelle F."/>
            <person name="Oldroyd G.E."/>
            <person name="Geurts R."/>
            <person name="Cannon S.B."/>
            <person name="Udvardi M.K."/>
            <person name="Benedito V.A."/>
            <person name="Mayer K.F."/>
            <person name="Gouzy J."/>
            <person name="Schoof H."/>
            <person name="Van de Peer Y."/>
            <person name="Proost S."/>
            <person name="Cook D.R."/>
            <person name="Meyers B.C."/>
            <person name="Spannagl M."/>
            <person name="Cheung F."/>
            <person name="De Mita S."/>
            <person name="Krishnakumar V."/>
            <person name="Gundlach H."/>
            <person name="Zhou S."/>
            <person name="Mudge J."/>
            <person name="Bharti A.K."/>
            <person name="Murray J.D."/>
            <person name="Naoumkina M.A."/>
            <person name="Rosen B."/>
            <person name="Silverstein K.A."/>
            <person name="Tang H."/>
            <person name="Rombauts S."/>
            <person name="Zhao P.X."/>
            <person name="Zhou P."/>
            <person name="Barbe V."/>
            <person name="Bardou P."/>
            <person name="Bechner M."/>
            <person name="Bellec A."/>
            <person name="Berger A."/>
            <person name="Berges H."/>
            <person name="Bidwell S."/>
            <person name="Bisseling T."/>
            <person name="Choisne N."/>
            <person name="Couloux A."/>
            <person name="Denny R."/>
            <person name="Deshpande S."/>
            <person name="Dai X."/>
            <person name="Doyle J.J."/>
            <person name="Dudez A.M."/>
            <person name="Farmer A.D."/>
            <person name="Fouteau S."/>
            <person name="Franken C."/>
            <person name="Gibelin C."/>
            <person name="Gish J."/>
            <person name="Goldstein S."/>
            <person name="Gonzalez A.J."/>
            <person name="Green P.J."/>
            <person name="Hallab A."/>
            <person name="Hartog M."/>
            <person name="Hua A."/>
            <person name="Humphray S.J."/>
            <person name="Jeong D.H."/>
            <person name="Jing Y."/>
            <person name="Jocker A."/>
            <person name="Kenton S.M."/>
            <person name="Kim D.J."/>
            <person name="Klee K."/>
            <person name="Lai H."/>
            <person name="Lang C."/>
            <person name="Lin S."/>
            <person name="Macmil S.L."/>
            <person name="Magdelenat G."/>
            <person name="Matthews L."/>
            <person name="McCorrison J."/>
            <person name="Monaghan E.L."/>
            <person name="Mun J.H."/>
            <person name="Najar F.Z."/>
            <person name="Nicholson C."/>
            <person name="Noirot C."/>
            <person name="O'Bleness M."/>
            <person name="Paule C.R."/>
            <person name="Poulain J."/>
            <person name="Prion F."/>
            <person name="Qin B."/>
            <person name="Qu C."/>
            <person name="Retzel E.F."/>
            <person name="Riddle C."/>
            <person name="Sallet E."/>
            <person name="Samain S."/>
            <person name="Samson N."/>
            <person name="Sanders I."/>
            <person name="Saurat O."/>
            <person name="Scarpelli C."/>
            <person name="Schiex T."/>
            <person name="Segurens B."/>
            <person name="Severin A.J."/>
            <person name="Sherrier D.J."/>
            <person name="Shi R."/>
            <person name="Sims S."/>
            <person name="Singer S.R."/>
            <person name="Sinharoy S."/>
            <person name="Sterck L."/>
            <person name="Viollet A."/>
            <person name="Wang B.B."/>
            <person name="Wang K."/>
            <person name="Wang M."/>
            <person name="Wang X."/>
            <person name="Warfsmann J."/>
            <person name="Weissenbach J."/>
            <person name="White D.D."/>
            <person name="White J.D."/>
            <person name="Wiley G.B."/>
            <person name="Wincker P."/>
            <person name="Xing Y."/>
            <person name="Yang L."/>
            <person name="Yao Z."/>
            <person name="Ying F."/>
            <person name="Zhai J."/>
            <person name="Zhou L."/>
            <person name="Zuber A."/>
            <person name="Denarie J."/>
            <person name="Dixon R.A."/>
            <person name="May G.D."/>
            <person name="Schwartz D.C."/>
            <person name="Rogers J."/>
            <person name="Quetier F."/>
            <person name="Town C.D."/>
            <person name="Roe B.A."/>
        </authorList>
    </citation>
    <scope>NUCLEOTIDE SEQUENCE [LARGE SCALE GENOMIC DNA]</scope>
    <source>
        <strain evidence="3">A17</strain>
        <strain evidence="4 5">cv. Jemalong A17</strain>
    </source>
</reference>
<evidence type="ECO:0000313" key="5">
    <source>
        <dbReference type="Proteomes" id="UP000002051"/>
    </source>
</evidence>
<evidence type="ECO:0000313" key="3">
    <source>
        <dbReference type="EMBL" id="KEH41067.1"/>
    </source>
</evidence>
<feature type="compositionally biased region" description="Low complexity" evidence="1">
    <location>
        <begin position="9"/>
        <end position="20"/>
    </location>
</feature>
<reference evidence="3 5" key="2">
    <citation type="journal article" date="2014" name="BMC Genomics">
        <title>An improved genome release (version Mt4.0) for the model legume Medicago truncatula.</title>
        <authorList>
            <person name="Tang H."/>
            <person name="Krishnakumar V."/>
            <person name="Bidwell S."/>
            <person name="Rosen B."/>
            <person name="Chan A."/>
            <person name="Zhou S."/>
            <person name="Gentzbittel L."/>
            <person name="Childs K.L."/>
            <person name="Yandell M."/>
            <person name="Gundlach H."/>
            <person name="Mayer K.F."/>
            <person name="Schwartz D.C."/>
            <person name="Town C.D."/>
        </authorList>
    </citation>
    <scope>GENOME REANNOTATION</scope>
    <source>
        <strain evidence="3">A17</strain>
        <strain evidence="4 5">cv. Jemalong A17</strain>
    </source>
</reference>
<keyword evidence="5" id="KW-1185">Reference proteome</keyword>
<reference evidence="4" key="3">
    <citation type="submission" date="2015-04" db="UniProtKB">
        <authorList>
            <consortium name="EnsemblPlants"/>
        </authorList>
    </citation>
    <scope>IDENTIFICATION</scope>
    <source>
        <strain evidence="4">cv. Jemalong A17</strain>
    </source>
</reference>
<protein>
    <submittedName>
        <fullName evidence="3">Transmembrane protein, putative</fullName>
    </submittedName>
</protein>
<sequence>MSTDRSAGSSSKTPLETPSLSSSLLLLCCFTLLNCVVYFFFRVTHHEKPPKVKTVDCGVTPNAWTVYGVFNVVFGRFGNGKCFL</sequence>
<dbReference type="Proteomes" id="UP000002051">
    <property type="component" value="Unassembled WGS sequence"/>
</dbReference>
<name>A0A072VGW8_MEDTR</name>